<evidence type="ECO:0000313" key="2">
    <source>
        <dbReference type="Proteomes" id="UP000507222"/>
    </source>
</evidence>
<gene>
    <name evidence="1" type="ORF">CURHAP_LOCUS29171</name>
</gene>
<sequence length="73" mass="8504">MLNGHLFSVWRTSIAVGACFDYHPQQKEPRREGKRKGKAALPKEKYKFEKEKAYFQEVDAFELLEEREEAVGG</sequence>
<organism evidence="1 2">
    <name type="scientific">Prunus armeniaca</name>
    <name type="common">Apricot</name>
    <name type="synonym">Armeniaca vulgaris</name>
    <dbReference type="NCBI Taxonomy" id="36596"/>
    <lineage>
        <taxon>Eukaryota</taxon>
        <taxon>Viridiplantae</taxon>
        <taxon>Streptophyta</taxon>
        <taxon>Embryophyta</taxon>
        <taxon>Tracheophyta</taxon>
        <taxon>Spermatophyta</taxon>
        <taxon>Magnoliopsida</taxon>
        <taxon>eudicotyledons</taxon>
        <taxon>Gunneridae</taxon>
        <taxon>Pentapetalae</taxon>
        <taxon>rosids</taxon>
        <taxon>fabids</taxon>
        <taxon>Rosales</taxon>
        <taxon>Rosaceae</taxon>
        <taxon>Amygdaloideae</taxon>
        <taxon>Amygdaleae</taxon>
        <taxon>Prunus</taxon>
    </lineage>
</organism>
<proteinExistence type="predicted"/>
<evidence type="ECO:0000313" key="1">
    <source>
        <dbReference type="EMBL" id="CAB4278374.1"/>
    </source>
</evidence>
<accession>A0A6J5USX4</accession>
<dbReference type="Proteomes" id="UP000507222">
    <property type="component" value="Unassembled WGS sequence"/>
</dbReference>
<protein>
    <submittedName>
        <fullName evidence="1">Uncharacterized protein</fullName>
    </submittedName>
</protein>
<reference evidence="1 2" key="1">
    <citation type="submission" date="2020-05" db="EMBL/GenBank/DDBJ databases">
        <authorList>
            <person name="Campoy J."/>
            <person name="Schneeberger K."/>
            <person name="Spophaly S."/>
        </authorList>
    </citation>
    <scope>NUCLEOTIDE SEQUENCE [LARGE SCALE GENOMIC DNA]</scope>
    <source>
        <strain evidence="1">PruArmRojPasFocal</strain>
    </source>
</reference>
<dbReference type="EMBL" id="CAEKDK010000004">
    <property type="protein sequence ID" value="CAB4278374.1"/>
    <property type="molecule type" value="Genomic_DNA"/>
</dbReference>
<dbReference type="AlphaFoldDB" id="A0A6J5USX4"/>
<name>A0A6J5USX4_PRUAR</name>